<dbReference type="InterPro" id="IPR008928">
    <property type="entry name" value="6-hairpin_glycosidase_sf"/>
</dbReference>
<dbReference type="Pfam" id="PF07944">
    <property type="entry name" value="Beta-AFase-like_GH127_cat"/>
    <property type="match status" value="1"/>
</dbReference>
<reference evidence="4 5" key="1">
    <citation type="submission" date="2016-01" db="EMBL/GenBank/DDBJ databases">
        <title>Genome sequence of Oerskovia enterophila VJag, an agar and cellulose degrading bacterium.</title>
        <authorList>
            <person name="Poehlein A."/>
            <person name="Jag V."/>
            <person name="Bengelsdorf F."/>
            <person name="Duerre P."/>
            <person name="Daniel R."/>
        </authorList>
    </citation>
    <scope>NUCLEOTIDE SEQUENCE [LARGE SCALE GENOMIC DNA]</scope>
    <source>
        <strain evidence="4 5">VJag</strain>
    </source>
</reference>
<proteinExistence type="predicted"/>
<name>A0A163SCZ3_9CELL</name>
<dbReference type="Proteomes" id="UP000076447">
    <property type="component" value="Unassembled WGS sequence"/>
</dbReference>
<feature type="chain" id="PRO_5038617484" description="Non-reducing end beta-L-arabinofuranosidase" evidence="1">
    <location>
        <begin position="34"/>
        <end position="758"/>
    </location>
</feature>
<dbReference type="Pfam" id="PF20736">
    <property type="entry name" value="Glyco_hydro127M"/>
    <property type="match status" value="1"/>
</dbReference>
<dbReference type="STRING" id="43678.OJAG_10600"/>
<sequence>MSEHDSTYSRRSVLRLGALTFGAAAGAATLAGAGGNLAVAAPAVAAPAPFVNPAPPVSRRFLRSLDRSVALDGWTAQPFSMSQVTLEPSVFTRAQDQALNLARAYPVDRILAVFRRTAGLDTKGANAPGGWEGFGHANEDAWGPDDYPGRANTQTANLLRGHYAGHFLSMVALAYGSTGEAVFKDKVDVIVAGLGEVQAALAATGRYSHPGFLAAYGEWQFSQLEKYAPYGEIWAPYYTCHKIMAGLLEAYHLTGSAQALEIVTSMGEWVHSRLSKLPADQLERMWAIYIAGEYGGMNEVMADLHQITGREDFLATAKLFDLNALVNASAAGTDTLNGKHANQHIPQFPGYLKVYSHTHEQKYFDAVKNFWGMVVPGRTYAHGGNGEGELWGPANTVAGDIGTRNAETCATYNMLKVSRLLYFHTLDPKYMDYYETGVLNHILGSRKNAESSTSPEVTYMYPVHPGARREYDNTGTCCGGTGLENHVKYRDSIYFRSAEDAPGNPVLHVNLYVASTLDWSEQGFEIVQQTEYPKVGASTLVVNGSGPLDLRLRVPRWIQRGFTVKVNGEAQDLAAAPGTYVTVSRTWTSGDRVEISMPLSLRVEPTIDNPAIQALHYGPVVLLARSAATKFLKLSLYASMRLDGSLDTAAKALGDNVFQLGDLTFEPAYSGGSALYHMYFERSEPMIVFAGTDSGVANARRANGTSFLDVVWAEGSFVDRAAFLATVQRTAETFVAEGLLTRRDSQKVLVAAGKAKIA</sequence>
<comment type="caution">
    <text evidence="4">The sequence shown here is derived from an EMBL/GenBank/DDBJ whole genome shotgun (WGS) entry which is preliminary data.</text>
</comment>
<dbReference type="AlphaFoldDB" id="A0A163SCZ3"/>
<dbReference type="PANTHER" id="PTHR31151:SF0">
    <property type="entry name" value="PROLINE-TRNA LIGASE (DUF1680)"/>
    <property type="match status" value="1"/>
</dbReference>
<evidence type="ECO:0000259" key="2">
    <source>
        <dbReference type="Pfam" id="PF07944"/>
    </source>
</evidence>
<evidence type="ECO:0000313" key="5">
    <source>
        <dbReference type="Proteomes" id="UP000076447"/>
    </source>
</evidence>
<keyword evidence="1" id="KW-0732">Signal</keyword>
<dbReference type="EMBL" id="LRIE01000056">
    <property type="protein sequence ID" value="KZM36270.1"/>
    <property type="molecule type" value="Genomic_DNA"/>
</dbReference>
<evidence type="ECO:0000313" key="4">
    <source>
        <dbReference type="EMBL" id="KZM36270.1"/>
    </source>
</evidence>
<protein>
    <recommendedName>
        <fullName evidence="6">Non-reducing end beta-L-arabinofuranosidase</fullName>
    </recommendedName>
</protein>
<evidence type="ECO:0000259" key="3">
    <source>
        <dbReference type="Pfam" id="PF20736"/>
    </source>
</evidence>
<dbReference type="SUPFAM" id="SSF48208">
    <property type="entry name" value="Six-hairpin glycosidases"/>
    <property type="match status" value="1"/>
</dbReference>
<feature type="domain" description="Non-reducing end beta-L-arabinofuranosidase-like GH127 middle" evidence="3">
    <location>
        <begin position="507"/>
        <end position="599"/>
    </location>
</feature>
<feature type="signal peptide" evidence="1">
    <location>
        <begin position="1"/>
        <end position="33"/>
    </location>
</feature>
<dbReference type="GO" id="GO:0005975">
    <property type="term" value="P:carbohydrate metabolic process"/>
    <property type="evidence" value="ECO:0007669"/>
    <property type="project" value="InterPro"/>
</dbReference>
<dbReference type="RefSeq" id="WP_068707514.1">
    <property type="nucleotide sequence ID" value="NZ_LRIE01000056.1"/>
</dbReference>
<dbReference type="OrthoDB" id="9757939at2"/>
<gene>
    <name evidence="4" type="ORF">OJAG_10600</name>
</gene>
<feature type="domain" description="Non-reducing end beta-L-arabinofuranosidase-like GH127 catalytic" evidence="2">
    <location>
        <begin position="83"/>
        <end position="490"/>
    </location>
</feature>
<accession>A0A163SCZ3</accession>
<dbReference type="InterPro" id="IPR006311">
    <property type="entry name" value="TAT_signal"/>
</dbReference>
<evidence type="ECO:0000256" key="1">
    <source>
        <dbReference type="SAM" id="SignalP"/>
    </source>
</evidence>
<dbReference type="PATRIC" id="fig|43678.3.peg.1109"/>
<dbReference type="PROSITE" id="PS51318">
    <property type="entry name" value="TAT"/>
    <property type="match status" value="1"/>
</dbReference>
<organism evidence="4 5">
    <name type="scientific">Oerskovia enterophila</name>
    <dbReference type="NCBI Taxonomy" id="43678"/>
    <lineage>
        <taxon>Bacteria</taxon>
        <taxon>Bacillati</taxon>
        <taxon>Actinomycetota</taxon>
        <taxon>Actinomycetes</taxon>
        <taxon>Micrococcales</taxon>
        <taxon>Cellulomonadaceae</taxon>
        <taxon>Oerskovia</taxon>
    </lineage>
</organism>
<evidence type="ECO:0008006" key="6">
    <source>
        <dbReference type="Google" id="ProtNLM"/>
    </source>
</evidence>
<dbReference type="InterPro" id="IPR049046">
    <property type="entry name" value="Beta-AFase-like_GH127_middle"/>
</dbReference>
<dbReference type="InterPro" id="IPR012878">
    <property type="entry name" value="Beta-AFase-like_GH127_cat"/>
</dbReference>
<dbReference type="PANTHER" id="PTHR31151">
    <property type="entry name" value="PROLINE-TRNA LIGASE (DUF1680)"/>
    <property type="match status" value="1"/>
</dbReference>